<protein>
    <recommendedName>
        <fullName evidence="3">DUF3883 domain-containing protein</fullName>
    </recommendedName>
</protein>
<name>A0A1I6BJS4_9BACI</name>
<comment type="caution">
    <text evidence="1">The sequence shown here is derived from an EMBL/GenBank/DDBJ whole genome shotgun (WGS) entry which is preliminary data.</text>
</comment>
<dbReference type="GeneID" id="93712317"/>
<evidence type="ECO:0000313" key="2">
    <source>
        <dbReference type="Proteomes" id="UP000182762"/>
    </source>
</evidence>
<dbReference type="EMBL" id="FOXX01000010">
    <property type="protein sequence ID" value="SFQ81196.1"/>
    <property type="molecule type" value="Genomic_DNA"/>
</dbReference>
<evidence type="ECO:0000313" key="1">
    <source>
        <dbReference type="EMBL" id="SFQ81196.1"/>
    </source>
</evidence>
<proteinExistence type="predicted"/>
<dbReference type="Proteomes" id="UP000182762">
    <property type="component" value="Unassembled WGS sequence"/>
</dbReference>
<organism evidence="1 2">
    <name type="scientific">Priestia endophytica DSM 13796</name>
    <dbReference type="NCBI Taxonomy" id="1121089"/>
    <lineage>
        <taxon>Bacteria</taxon>
        <taxon>Bacillati</taxon>
        <taxon>Bacillota</taxon>
        <taxon>Bacilli</taxon>
        <taxon>Bacillales</taxon>
        <taxon>Bacillaceae</taxon>
        <taxon>Priestia</taxon>
    </lineage>
</organism>
<keyword evidence="2" id="KW-1185">Reference proteome</keyword>
<gene>
    <name evidence="1" type="ORF">SAMN02745910_03732</name>
</gene>
<dbReference type="RefSeq" id="WP_061805962.1">
    <property type="nucleotide sequence ID" value="NZ_FOXX01000010.1"/>
</dbReference>
<sequence length="416" mass="48247">MNNREWMKEMSDMLLIFLKGNRFSLSSFFEKASFHIDSIEELAMIHFLLQDETAVFLEKLAKTRELFPSSTNVHKKHSGKMAGYIQWKKTIEARSREGFTNRATYVSGSKNRTFGTKENKVLKACLNMLRSLVQKHGEKTELLSSVRDYEQKINNYLAFSPLTSISCEEITNEEIKDVITSKVSLYRQAALLLLQYNRLNAKKVNEEDLLHLFQRTFWQPEQMDVLFELYWALKLVKENTKEATLHLLYEGENLVASWEDMSYTYKLYHNSKGSALSFSVKMGEVDESDHPYLARKVLSQKEANRLGNQFFATKAREHIFWQGRPDLVVEMREKGRNELYKAVVGEVKFTDSETYAREGLRELCDYLYFAKVNNSYAKEGMIEGRLFLRDAPFSNIEEGKISAYSLSSSTNLAITP</sequence>
<reference evidence="1 2" key="1">
    <citation type="submission" date="2016-10" db="EMBL/GenBank/DDBJ databases">
        <authorList>
            <person name="Varghese N."/>
            <person name="Submissions S."/>
        </authorList>
    </citation>
    <scope>NUCLEOTIDE SEQUENCE [LARGE SCALE GENOMIC DNA]</scope>
    <source>
        <strain evidence="1 2">DSM 13796</strain>
    </source>
</reference>
<accession>A0A1I6BJS4</accession>
<evidence type="ECO:0008006" key="3">
    <source>
        <dbReference type="Google" id="ProtNLM"/>
    </source>
</evidence>